<dbReference type="Gene3D" id="3.65.10.10">
    <property type="entry name" value="Enolpyruvate transferase domain"/>
    <property type="match status" value="2"/>
</dbReference>
<evidence type="ECO:0000256" key="10">
    <source>
        <dbReference type="ARBA" id="ARBA00037534"/>
    </source>
</evidence>
<comment type="pathway">
    <text evidence="2">Cell wall biogenesis; peptidoglycan biosynthesis.</text>
</comment>
<sequence>MTTSSAVSAAEAIAIRPGEPLVGTVRVDGSKNAALPLLAAAAALSRLVHLSNVPQCQDVRTMLALLRQCGYGIARSTTNPEEVVIQPISAASEPPELADAASIRASYYLVPALLASCGQARLPWPGGCPVGERGMDLHFRVYEAFGDQVLLDSVGYHVHRAAGRTRAVEITLPFRSRGASVAAILRAVVEGCPLTLIQPNASPEVAEILAFLRGAGWDTYGDENVVSLVPPGGGEAGSLAWEVPGDKVEAVTLACAVAVTRGCAVIKGVHAADVQPAMEAFAWLGIPAHAGADTVTVQAIDTQLTGQPLRAIASLSPGGLDADFEPSLMVLALGTPGVHLFGDAINPGRHGNLIPQLARLGAAIEQLSATHCRFSGPQRLVGTRVTANDIRSGSALIVAGLTAAGVTTVKGLAQLRRGHANLPRKLRQLGADITVDVA</sequence>
<accession>A0ABW7ADI9</accession>
<comment type="function">
    <text evidence="10">Cell wall formation. Adds enolpyruvyl to UDP-N-acetylglucosamine.</text>
</comment>
<evidence type="ECO:0000256" key="4">
    <source>
        <dbReference type="ARBA" id="ARBA00022618"/>
    </source>
</evidence>
<evidence type="ECO:0000313" key="18">
    <source>
        <dbReference type="EMBL" id="MFG1705417.1"/>
    </source>
</evidence>
<comment type="subcellular location">
    <subcellularLocation>
        <location evidence="1">Cytoplasm</location>
    </subcellularLocation>
</comment>
<evidence type="ECO:0000256" key="7">
    <source>
        <dbReference type="ARBA" id="ARBA00022984"/>
    </source>
</evidence>
<name>A0ABW7ADI9_9ACTN</name>
<evidence type="ECO:0000259" key="17">
    <source>
        <dbReference type="Pfam" id="PF00275"/>
    </source>
</evidence>
<dbReference type="PANTHER" id="PTHR43783:SF1">
    <property type="entry name" value="UDP-N-ACETYLGLUCOSAMINE 1-CARBOXYVINYLTRANSFERASE"/>
    <property type="match status" value="1"/>
</dbReference>
<evidence type="ECO:0000256" key="1">
    <source>
        <dbReference type="ARBA" id="ARBA00004496"/>
    </source>
</evidence>
<dbReference type="Proteomes" id="UP001603978">
    <property type="component" value="Unassembled WGS sequence"/>
</dbReference>
<evidence type="ECO:0000256" key="13">
    <source>
        <dbReference type="ARBA" id="ARBA00039754"/>
    </source>
</evidence>
<keyword evidence="19" id="KW-1185">Reference proteome</keyword>
<organism evidence="18 19">
    <name type="scientific">Nonomuraea marmarensis</name>
    <dbReference type="NCBI Taxonomy" id="3351344"/>
    <lineage>
        <taxon>Bacteria</taxon>
        <taxon>Bacillati</taxon>
        <taxon>Actinomycetota</taxon>
        <taxon>Actinomycetes</taxon>
        <taxon>Streptosporangiales</taxon>
        <taxon>Streptosporangiaceae</taxon>
        <taxon>Nonomuraea</taxon>
    </lineage>
</organism>
<evidence type="ECO:0000256" key="14">
    <source>
        <dbReference type="ARBA" id="ARBA00042443"/>
    </source>
</evidence>
<keyword evidence="3" id="KW-0963">Cytoplasm</keyword>
<comment type="similarity">
    <text evidence="11">Belongs to the EPSP synthase family. MurA subfamily.</text>
</comment>
<evidence type="ECO:0000256" key="15">
    <source>
        <dbReference type="ARBA" id="ARBA00042842"/>
    </source>
</evidence>
<evidence type="ECO:0000256" key="5">
    <source>
        <dbReference type="ARBA" id="ARBA00022679"/>
    </source>
</evidence>
<evidence type="ECO:0000256" key="2">
    <source>
        <dbReference type="ARBA" id="ARBA00004752"/>
    </source>
</evidence>
<dbReference type="InterPro" id="IPR013792">
    <property type="entry name" value="RNA3'P_cycl/enolpyr_Trfase_a/b"/>
</dbReference>
<keyword evidence="5" id="KW-0808">Transferase</keyword>
<dbReference type="RefSeq" id="WP_393167410.1">
    <property type="nucleotide sequence ID" value="NZ_JBICRM010000011.1"/>
</dbReference>
<evidence type="ECO:0000256" key="16">
    <source>
        <dbReference type="ARBA" id="ARBA00047527"/>
    </source>
</evidence>
<dbReference type="EMBL" id="JBICRM010000011">
    <property type="protein sequence ID" value="MFG1705417.1"/>
    <property type="molecule type" value="Genomic_DNA"/>
</dbReference>
<dbReference type="Pfam" id="PF00275">
    <property type="entry name" value="EPSP_synthase"/>
    <property type="match status" value="1"/>
</dbReference>
<evidence type="ECO:0000256" key="9">
    <source>
        <dbReference type="ARBA" id="ARBA00023316"/>
    </source>
</evidence>
<dbReference type="SUPFAM" id="SSF55205">
    <property type="entry name" value="EPT/RTPC-like"/>
    <property type="match status" value="1"/>
</dbReference>
<evidence type="ECO:0000256" key="8">
    <source>
        <dbReference type="ARBA" id="ARBA00023306"/>
    </source>
</evidence>
<comment type="caution">
    <text evidence="18">The sequence shown here is derived from an EMBL/GenBank/DDBJ whole genome shotgun (WGS) entry which is preliminary data.</text>
</comment>
<gene>
    <name evidence="18" type="ORF">ACFLIM_19685</name>
</gene>
<dbReference type="PANTHER" id="PTHR43783">
    <property type="entry name" value="UDP-N-ACETYLGLUCOSAMINE 1-CARBOXYVINYLTRANSFERASE"/>
    <property type="match status" value="1"/>
</dbReference>
<evidence type="ECO:0000313" key="19">
    <source>
        <dbReference type="Proteomes" id="UP001603978"/>
    </source>
</evidence>
<evidence type="ECO:0000256" key="11">
    <source>
        <dbReference type="ARBA" id="ARBA00038367"/>
    </source>
</evidence>
<evidence type="ECO:0000256" key="12">
    <source>
        <dbReference type="ARBA" id="ARBA00039108"/>
    </source>
</evidence>
<keyword evidence="8" id="KW-0131">Cell cycle</keyword>
<reference evidence="18 19" key="1">
    <citation type="submission" date="2024-10" db="EMBL/GenBank/DDBJ databases">
        <authorList>
            <person name="Topkara A.R."/>
            <person name="Saygin H."/>
        </authorList>
    </citation>
    <scope>NUCLEOTIDE SEQUENCE [LARGE SCALE GENOMIC DNA]</scope>
    <source>
        <strain evidence="18 19">M3C6</strain>
    </source>
</reference>
<keyword evidence="7" id="KW-0573">Peptidoglycan synthesis</keyword>
<comment type="catalytic activity">
    <reaction evidence="16">
        <text>phosphoenolpyruvate + UDP-N-acetyl-alpha-D-glucosamine = UDP-N-acetyl-3-O-(1-carboxyvinyl)-alpha-D-glucosamine + phosphate</text>
        <dbReference type="Rhea" id="RHEA:18681"/>
        <dbReference type="ChEBI" id="CHEBI:43474"/>
        <dbReference type="ChEBI" id="CHEBI:57705"/>
        <dbReference type="ChEBI" id="CHEBI:58702"/>
        <dbReference type="ChEBI" id="CHEBI:68483"/>
        <dbReference type="EC" id="2.5.1.7"/>
    </reaction>
</comment>
<keyword evidence="9" id="KW-0961">Cell wall biogenesis/degradation</keyword>
<dbReference type="EC" id="2.5.1.7" evidence="12"/>
<keyword evidence="6" id="KW-0133">Cell shape</keyword>
<keyword evidence="4" id="KW-0132">Cell division</keyword>
<evidence type="ECO:0000256" key="6">
    <source>
        <dbReference type="ARBA" id="ARBA00022960"/>
    </source>
</evidence>
<dbReference type="InterPro" id="IPR001986">
    <property type="entry name" value="Enolpyruvate_Tfrase_dom"/>
</dbReference>
<proteinExistence type="inferred from homology"/>
<evidence type="ECO:0000256" key="3">
    <source>
        <dbReference type="ARBA" id="ARBA00022490"/>
    </source>
</evidence>
<protein>
    <recommendedName>
        <fullName evidence="13">UDP-N-acetylglucosamine 1-carboxyvinyltransferase</fullName>
        <ecNumber evidence="12">2.5.1.7</ecNumber>
    </recommendedName>
    <alternativeName>
        <fullName evidence="14">Enoylpyruvate transferase</fullName>
    </alternativeName>
    <alternativeName>
        <fullName evidence="15">UDP-N-acetylglucosamine enolpyruvyl transferase</fullName>
    </alternativeName>
</protein>
<feature type="domain" description="Enolpyruvate transferase" evidence="17">
    <location>
        <begin position="16"/>
        <end position="281"/>
    </location>
</feature>
<dbReference type="InterPro" id="IPR050068">
    <property type="entry name" value="MurA_subfamily"/>
</dbReference>
<dbReference type="InterPro" id="IPR036968">
    <property type="entry name" value="Enolpyruvate_Tfrase_sf"/>
</dbReference>